<reference evidence="1" key="1">
    <citation type="submission" date="2025-08" db="UniProtKB">
        <authorList>
            <consortium name="Ensembl"/>
        </authorList>
    </citation>
    <scope>IDENTIFICATION</scope>
</reference>
<dbReference type="OrthoDB" id="10015792at2759"/>
<dbReference type="PANTHER" id="PTHR12044">
    <property type="entry name" value="BCL2 INTERACTING MEDIATOR OF CELL DEATH"/>
    <property type="match status" value="1"/>
</dbReference>
<reference evidence="1" key="2">
    <citation type="submission" date="2025-09" db="UniProtKB">
        <authorList>
            <consortium name="Ensembl"/>
        </authorList>
    </citation>
    <scope>IDENTIFICATION</scope>
</reference>
<protein>
    <submittedName>
        <fullName evidence="1">Uncharacterized protein</fullName>
    </submittedName>
</protein>
<dbReference type="InterPro" id="IPR052133">
    <property type="entry name" value="Immune_Signaling-Apoptosis_Reg"/>
</dbReference>
<dbReference type="AlphaFoldDB" id="A0A8C5QVT9"/>
<accession>A0A8C5QVT9</accession>
<dbReference type="Ensembl" id="ENSLLET00000044028.1">
    <property type="protein sequence ID" value="ENSLLEP00000042334.1"/>
    <property type="gene ID" value="ENSLLEG00000026930.1"/>
</dbReference>
<organism evidence="1 2">
    <name type="scientific">Leptobrachium leishanense</name>
    <name type="common">Leishan spiny toad</name>
    <dbReference type="NCBI Taxonomy" id="445787"/>
    <lineage>
        <taxon>Eukaryota</taxon>
        <taxon>Metazoa</taxon>
        <taxon>Chordata</taxon>
        <taxon>Craniata</taxon>
        <taxon>Vertebrata</taxon>
        <taxon>Euteleostomi</taxon>
        <taxon>Amphibia</taxon>
        <taxon>Batrachia</taxon>
        <taxon>Anura</taxon>
        <taxon>Pelobatoidea</taxon>
        <taxon>Megophryidae</taxon>
        <taxon>Leptobrachium</taxon>
    </lineage>
</organism>
<dbReference type="GeneTree" id="ENSGT00390000002077"/>
<evidence type="ECO:0000313" key="2">
    <source>
        <dbReference type="Proteomes" id="UP000694569"/>
    </source>
</evidence>
<name>A0A8C5QVT9_9ANUR</name>
<dbReference type="GO" id="GO:0007127">
    <property type="term" value="P:meiosis I"/>
    <property type="evidence" value="ECO:0007669"/>
    <property type="project" value="TreeGrafter"/>
</dbReference>
<sequence>MPCADKNVRCEQYALLVIFCVAFIAEDRFIKEADLFSAVLGFLHSLQCNGDHIPSYVIKATFFLLAVCQEHCEDLNLTSVNLICKILEDAQDVKILHFHHPFYLKFFFRYPQLMENYGCSIITFWILNEDPIQICEDGRLSEDCKISELTNNQGYFLPLLNILQSNHNSIPVFLELIIRGPSELSQKVLLVLKVFLKGNVSSFVSGFFANQLLKVLQKILIQSTDAKLQGNFPTFPMLISYISLKHLSF</sequence>
<keyword evidence="2" id="KW-1185">Reference proteome</keyword>
<dbReference type="Proteomes" id="UP000694569">
    <property type="component" value="Unplaced"/>
</dbReference>
<proteinExistence type="predicted"/>
<dbReference type="PANTHER" id="PTHR12044:SF14">
    <property type="entry name" value="MEIOTIC DOUBLE-STRANDED BREAK FORMATION PROTEIN 1"/>
    <property type="match status" value="1"/>
</dbReference>
<evidence type="ECO:0000313" key="1">
    <source>
        <dbReference type="Ensembl" id="ENSLLEP00000042334.1"/>
    </source>
</evidence>